<evidence type="ECO:0000256" key="7">
    <source>
        <dbReference type="ARBA" id="ARBA00022840"/>
    </source>
</evidence>
<evidence type="ECO:0000256" key="3">
    <source>
        <dbReference type="ARBA" id="ARBA00022448"/>
    </source>
</evidence>
<keyword evidence="14" id="KW-1185">Reference proteome</keyword>
<dbReference type="CDD" id="cd03225">
    <property type="entry name" value="ABC_cobalt_CbiO_domain1"/>
    <property type="match status" value="2"/>
</dbReference>
<feature type="domain" description="ABC transporter" evidence="12">
    <location>
        <begin position="358"/>
        <end position="590"/>
    </location>
</feature>
<dbReference type="Gene3D" id="3.40.50.300">
    <property type="entry name" value="P-loop containing nucleotide triphosphate hydrolases"/>
    <property type="match status" value="2"/>
</dbReference>
<gene>
    <name evidence="13" type="ORF">HMPREF9238_01290</name>
</gene>
<evidence type="ECO:0000256" key="4">
    <source>
        <dbReference type="ARBA" id="ARBA00022475"/>
    </source>
</evidence>
<keyword evidence="3" id="KW-0813">Transport</keyword>
<comment type="function">
    <text evidence="10">Probably part of an ABC transporter complex. Responsible for energy coupling to the transport system.</text>
</comment>
<dbReference type="GO" id="GO:0042626">
    <property type="term" value="F:ATPase-coupled transmembrane transporter activity"/>
    <property type="evidence" value="ECO:0007669"/>
    <property type="project" value="TreeGrafter"/>
</dbReference>
<dbReference type="InterPro" id="IPR003439">
    <property type="entry name" value="ABC_transporter-like_ATP-bd"/>
</dbReference>
<evidence type="ECO:0000256" key="2">
    <source>
        <dbReference type="ARBA" id="ARBA00005417"/>
    </source>
</evidence>
<evidence type="ECO:0000259" key="12">
    <source>
        <dbReference type="PROSITE" id="PS50893"/>
    </source>
</evidence>
<evidence type="ECO:0000256" key="10">
    <source>
        <dbReference type="ARBA" id="ARBA00025157"/>
    </source>
</evidence>
<evidence type="ECO:0000256" key="8">
    <source>
        <dbReference type="ARBA" id="ARBA00022967"/>
    </source>
</evidence>
<organism evidence="13 14">
    <name type="scientific">Gleimia europaea ACS-120-V-Col10b</name>
    <dbReference type="NCBI Taxonomy" id="883069"/>
    <lineage>
        <taxon>Bacteria</taxon>
        <taxon>Bacillati</taxon>
        <taxon>Actinomycetota</taxon>
        <taxon>Actinomycetes</taxon>
        <taxon>Actinomycetales</taxon>
        <taxon>Actinomycetaceae</taxon>
        <taxon>Gleimia</taxon>
    </lineage>
</organism>
<dbReference type="SUPFAM" id="SSF52540">
    <property type="entry name" value="P-loop containing nucleoside triphosphate hydrolases"/>
    <property type="match status" value="2"/>
</dbReference>
<dbReference type="PROSITE" id="PS50893">
    <property type="entry name" value="ABC_TRANSPORTER_2"/>
    <property type="match status" value="2"/>
</dbReference>
<comment type="similarity">
    <text evidence="2">Belongs to the ABC transporter superfamily.</text>
</comment>
<dbReference type="Pfam" id="PF12558">
    <property type="entry name" value="DUF3744"/>
    <property type="match status" value="1"/>
</dbReference>
<dbReference type="PANTHER" id="PTHR43553">
    <property type="entry name" value="HEAVY METAL TRANSPORTER"/>
    <property type="match status" value="1"/>
</dbReference>
<evidence type="ECO:0000256" key="1">
    <source>
        <dbReference type="ARBA" id="ARBA00004202"/>
    </source>
</evidence>
<dbReference type="InterPro" id="IPR015856">
    <property type="entry name" value="ABC_transpr_CbiO/EcfA_su"/>
</dbReference>
<feature type="compositionally biased region" description="Polar residues" evidence="11">
    <location>
        <begin position="1"/>
        <end position="10"/>
    </location>
</feature>
<dbReference type="InterPro" id="IPR003593">
    <property type="entry name" value="AAA+_ATPase"/>
</dbReference>
<evidence type="ECO:0000313" key="13">
    <source>
        <dbReference type="EMBL" id="EPD31514.1"/>
    </source>
</evidence>
<evidence type="ECO:0000313" key="14">
    <source>
        <dbReference type="Proteomes" id="UP000014387"/>
    </source>
</evidence>
<dbReference type="RefSeq" id="WP_016444624.1">
    <property type="nucleotide sequence ID" value="NZ_KE150266.1"/>
</dbReference>
<dbReference type="FunFam" id="3.40.50.300:FF:001422">
    <property type="entry name" value="Cobalt ABC transporter ATP-binding protein"/>
    <property type="match status" value="1"/>
</dbReference>
<evidence type="ECO:0000256" key="6">
    <source>
        <dbReference type="ARBA" id="ARBA00022741"/>
    </source>
</evidence>
<dbReference type="PROSITE" id="PS00211">
    <property type="entry name" value="ABC_TRANSPORTER_1"/>
    <property type="match status" value="2"/>
</dbReference>
<dbReference type="InterPro" id="IPR027417">
    <property type="entry name" value="P-loop_NTPase"/>
</dbReference>
<reference evidence="13 14" key="1">
    <citation type="submission" date="2013-05" db="EMBL/GenBank/DDBJ databases">
        <title>The Genome Sequence of Actinomyces europaeus ACS-120-V-COL10B.</title>
        <authorList>
            <consortium name="The Broad Institute Genomics Platform"/>
            <person name="Earl A."/>
            <person name="Ward D."/>
            <person name="Feldgarden M."/>
            <person name="Gevers D."/>
            <person name="Saerens B."/>
            <person name="Vaneechoutte M."/>
            <person name="Walker B."/>
            <person name="Young S."/>
            <person name="Zeng Q."/>
            <person name="Gargeya S."/>
            <person name="Fitzgerald M."/>
            <person name="Haas B."/>
            <person name="Abouelleil A."/>
            <person name="Allen A.W."/>
            <person name="Alvarado L."/>
            <person name="Arachchi H.M."/>
            <person name="Berlin A.M."/>
            <person name="Chapman S.B."/>
            <person name="Gainer-Dewar J."/>
            <person name="Goldberg J."/>
            <person name="Griggs A."/>
            <person name="Gujja S."/>
            <person name="Hansen M."/>
            <person name="Howarth C."/>
            <person name="Imamovic A."/>
            <person name="Ireland A."/>
            <person name="Larimer J."/>
            <person name="McCowan C."/>
            <person name="Murphy C."/>
            <person name="Pearson M."/>
            <person name="Poon T.W."/>
            <person name="Priest M."/>
            <person name="Roberts A."/>
            <person name="Saif S."/>
            <person name="Shea T."/>
            <person name="Sisk P."/>
            <person name="Sykes S."/>
            <person name="Wortman J."/>
            <person name="Nusbaum C."/>
            <person name="Birren B."/>
        </authorList>
    </citation>
    <scope>NUCLEOTIDE SEQUENCE [LARGE SCALE GENOMIC DNA]</scope>
    <source>
        <strain evidence="13 14">ACS-120-V-Col10b</strain>
    </source>
</reference>
<keyword evidence="4" id="KW-1003">Cell membrane</keyword>
<keyword evidence="8" id="KW-1278">Translocase</keyword>
<keyword evidence="6" id="KW-0547">Nucleotide-binding</keyword>
<dbReference type="GO" id="GO:0043190">
    <property type="term" value="C:ATP-binding cassette (ABC) transporter complex"/>
    <property type="evidence" value="ECO:0007669"/>
    <property type="project" value="TreeGrafter"/>
</dbReference>
<accession>A0A9W5RFI0</accession>
<dbReference type="AlphaFoldDB" id="A0A9W5RFI0"/>
<dbReference type="PANTHER" id="PTHR43553:SF26">
    <property type="entry name" value="ABC TRANSPORTER ATP-BINDING PROTEIN BC_2655-RELATED"/>
    <property type="match status" value="1"/>
</dbReference>
<evidence type="ECO:0000256" key="5">
    <source>
        <dbReference type="ARBA" id="ARBA00022737"/>
    </source>
</evidence>
<feature type="domain" description="ABC transporter" evidence="12">
    <location>
        <begin position="61"/>
        <end position="304"/>
    </location>
</feature>
<dbReference type="GO" id="GO:0005524">
    <property type="term" value="F:ATP binding"/>
    <property type="evidence" value="ECO:0007669"/>
    <property type="project" value="UniProtKB-KW"/>
</dbReference>
<dbReference type="InterPro" id="IPR022216">
    <property type="entry name" value="ABC_Co_transporter"/>
</dbReference>
<evidence type="ECO:0000256" key="9">
    <source>
        <dbReference type="ARBA" id="ARBA00023136"/>
    </source>
</evidence>
<dbReference type="Pfam" id="PF00005">
    <property type="entry name" value="ABC_tran"/>
    <property type="match status" value="2"/>
</dbReference>
<keyword evidence="7" id="KW-0067">ATP-binding</keyword>
<protein>
    <recommendedName>
        <fullName evidence="12">ABC transporter domain-containing protein</fullName>
    </recommendedName>
</protein>
<dbReference type="GO" id="GO:0016887">
    <property type="term" value="F:ATP hydrolysis activity"/>
    <property type="evidence" value="ECO:0007669"/>
    <property type="project" value="InterPro"/>
</dbReference>
<comment type="subcellular location">
    <subcellularLocation>
        <location evidence="1">Cell membrane</location>
        <topology evidence="1">Peripheral membrane protein</topology>
    </subcellularLocation>
</comment>
<dbReference type="InterPro" id="IPR050095">
    <property type="entry name" value="ECF_ABC_transporter_ATP-bd"/>
</dbReference>
<comment type="caution">
    <text evidence="13">The sequence shown here is derived from an EMBL/GenBank/DDBJ whole genome shotgun (WGS) entry which is preliminary data.</text>
</comment>
<dbReference type="FunFam" id="3.40.50.300:FF:000224">
    <property type="entry name" value="Energy-coupling factor transporter ATP-binding protein EcfA"/>
    <property type="match status" value="1"/>
</dbReference>
<sequence>MTESHSNGASPTARDVASAASGQARPANDAPNPGTVPRSGSEAALPQDQPNSSGAAPEPIIEFCNFTFQYRAQSSPTLRGINLTINRGEKVAIVGQSGSGKSTLAHVINGLIPYRFPGEHSGTVRVAGIDPTQTPLHELSKIVGTVMQDPDGQFIGLTVAEDIAFSLENDLVEQSQMHSRAQQAASVVGIENLLKASPQDLSGGQKQRVSMAGVLVDDVQILLFDEPLASLDPASGQQAIETIAALHQRPPQGTTVIIIEHRLEDVLHRHVDRIIVVDRGQIVADGTPNEIIASRVLTDHGIREPLYITALRMAGHNVTAADEPASVHSVHIPDNARAELAKWAREPRQTARKPDPILKLEDANFGINEVEIIKGVSTEIYRGEVVAICGTNGAGKSTLAKLICGFEKPDSGRIYLDGEDITDAPIARRGRRIGFVIQNPNQMISKTLIIEEVSLALQGLDISAEEKNGRIEQALRTCGLWVYREWPISALSYGQRKRVTIASVMVTTPDIIILDEPTAGQDWAHYTEIMEFLKGLNNSGITVVLITHDMHLALEYTERTLVMSDGKVIAARSSASVLADPELAKAASLRTTSLYDLALRINPQPGPLDNANDRSHAQAENSLDPTAFIEQFIARENEWREDVLAKHLGTGR</sequence>
<name>A0A9W5RFI0_9ACTO</name>
<evidence type="ECO:0000256" key="11">
    <source>
        <dbReference type="SAM" id="MobiDB-lite"/>
    </source>
</evidence>
<keyword evidence="5" id="KW-0677">Repeat</keyword>
<dbReference type="EMBL" id="AGWN01000001">
    <property type="protein sequence ID" value="EPD31514.1"/>
    <property type="molecule type" value="Genomic_DNA"/>
</dbReference>
<dbReference type="Proteomes" id="UP000014387">
    <property type="component" value="Unassembled WGS sequence"/>
</dbReference>
<feature type="region of interest" description="Disordered" evidence="11">
    <location>
        <begin position="1"/>
        <end position="58"/>
    </location>
</feature>
<proteinExistence type="inferred from homology"/>
<dbReference type="InterPro" id="IPR017871">
    <property type="entry name" value="ABC_transporter-like_CS"/>
</dbReference>
<dbReference type="SMART" id="SM00382">
    <property type="entry name" value="AAA"/>
    <property type="match status" value="2"/>
</dbReference>
<keyword evidence="9" id="KW-0472">Membrane</keyword>
<dbReference type="NCBIfam" id="NF010167">
    <property type="entry name" value="PRK13648.1"/>
    <property type="match status" value="2"/>
</dbReference>